<dbReference type="InterPro" id="IPR005149">
    <property type="entry name" value="Tscrpt_reg_PadR_N"/>
</dbReference>
<comment type="caution">
    <text evidence="2">The sequence shown here is derived from an EMBL/GenBank/DDBJ whole genome shotgun (WGS) entry which is preliminary data.</text>
</comment>
<dbReference type="PANTHER" id="PTHR33169:SF14">
    <property type="entry name" value="TRANSCRIPTIONAL REGULATOR RV3488"/>
    <property type="match status" value="1"/>
</dbReference>
<dbReference type="SUPFAM" id="SSF46785">
    <property type="entry name" value="Winged helix' DNA-binding domain"/>
    <property type="match status" value="1"/>
</dbReference>
<accession>A0A7K3WQ80</accession>
<dbReference type="InterPro" id="IPR036388">
    <property type="entry name" value="WH-like_DNA-bd_sf"/>
</dbReference>
<name>A0A7K3WQ80_9FLAO</name>
<gene>
    <name evidence="2" type="ORF">G3O08_05955</name>
</gene>
<dbReference type="InterPro" id="IPR052509">
    <property type="entry name" value="Metal_resp_DNA-bind_regulator"/>
</dbReference>
<protein>
    <submittedName>
        <fullName evidence="2">PadR family transcriptional regulator</fullName>
    </submittedName>
</protein>
<feature type="domain" description="Transcription regulator PadR N-terminal" evidence="1">
    <location>
        <begin position="15"/>
        <end position="86"/>
    </location>
</feature>
<reference evidence="2 3" key="1">
    <citation type="submission" date="2020-02" db="EMBL/GenBank/DDBJ databases">
        <title>Out from the shadows clarifying the taxonomy of the family Cryomorphaceae and related taxa by utilizing the GTDB taxonomic framework.</title>
        <authorList>
            <person name="Bowman J.P."/>
        </authorList>
    </citation>
    <scope>NUCLEOTIDE SEQUENCE [LARGE SCALE GENOMIC DNA]</scope>
    <source>
        <strain evidence="2 3">QSSC 1-22</strain>
    </source>
</reference>
<evidence type="ECO:0000313" key="3">
    <source>
        <dbReference type="Proteomes" id="UP000486602"/>
    </source>
</evidence>
<dbReference type="Gene3D" id="1.10.10.10">
    <property type="entry name" value="Winged helix-like DNA-binding domain superfamily/Winged helix DNA-binding domain"/>
    <property type="match status" value="1"/>
</dbReference>
<dbReference type="AlphaFoldDB" id="A0A7K3WQ80"/>
<evidence type="ECO:0000313" key="2">
    <source>
        <dbReference type="EMBL" id="NEN23042.1"/>
    </source>
</evidence>
<keyword evidence="3" id="KW-1185">Reference proteome</keyword>
<dbReference type="Proteomes" id="UP000486602">
    <property type="component" value="Unassembled WGS sequence"/>
</dbReference>
<dbReference type="PANTHER" id="PTHR33169">
    <property type="entry name" value="PADR-FAMILY TRANSCRIPTIONAL REGULATOR"/>
    <property type="match status" value="1"/>
</dbReference>
<sequence length="112" mass="13000">MYSKELLKGTLSAIILNLLSENKRMYGYEISQIVKELSDDKVLLKDGSLYPALQKMTKDGLVTFEEEYIGKRVRKYYTLTPKGNEEKITYLKELKDFMATLNVLVFNETKFA</sequence>
<proteinExistence type="predicted"/>
<evidence type="ECO:0000259" key="1">
    <source>
        <dbReference type="Pfam" id="PF03551"/>
    </source>
</evidence>
<dbReference type="InterPro" id="IPR036390">
    <property type="entry name" value="WH_DNA-bd_sf"/>
</dbReference>
<dbReference type="EMBL" id="JAAGVY010000007">
    <property type="protein sequence ID" value="NEN23042.1"/>
    <property type="molecule type" value="Genomic_DNA"/>
</dbReference>
<dbReference type="Pfam" id="PF03551">
    <property type="entry name" value="PadR"/>
    <property type="match status" value="1"/>
</dbReference>
<organism evidence="2 3">
    <name type="scientific">Cryomorpha ignava</name>
    <dbReference type="NCBI Taxonomy" id="101383"/>
    <lineage>
        <taxon>Bacteria</taxon>
        <taxon>Pseudomonadati</taxon>
        <taxon>Bacteroidota</taxon>
        <taxon>Flavobacteriia</taxon>
        <taxon>Flavobacteriales</taxon>
        <taxon>Cryomorphaceae</taxon>
        <taxon>Cryomorpha</taxon>
    </lineage>
</organism>
<dbReference type="RefSeq" id="WP_163283855.1">
    <property type="nucleotide sequence ID" value="NZ_JAAGVY010000007.1"/>
</dbReference>